<keyword evidence="1" id="KW-1133">Transmembrane helix</keyword>
<feature type="transmembrane region" description="Helical" evidence="1">
    <location>
        <begin position="46"/>
        <end position="67"/>
    </location>
</feature>
<keyword evidence="1" id="KW-0812">Transmembrane</keyword>
<organism evidence="2 3">
    <name type="scientific">Puniceibacterium sediminis</name>
    <dbReference type="NCBI Taxonomy" id="1608407"/>
    <lineage>
        <taxon>Bacteria</taxon>
        <taxon>Pseudomonadati</taxon>
        <taxon>Pseudomonadota</taxon>
        <taxon>Alphaproteobacteria</taxon>
        <taxon>Rhodobacterales</taxon>
        <taxon>Paracoccaceae</taxon>
        <taxon>Puniceibacterium</taxon>
    </lineage>
</organism>
<proteinExistence type="predicted"/>
<feature type="transmembrane region" description="Helical" evidence="1">
    <location>
        <begin position="21"/>
        <end position="40"/>
    </location>
</feature>
<evidence type="ECO:0000313" key="3">
    <source>
        <dbReference type="Proteomes" id="UP000198417"/>
    </source>
</evidence>
<evidence type="ECO:0000256" key="1">
    <source>
        <dbReference type="SAM" id="Phobius"/>
    </source>
</evidence>
<dbReference type="Proteomes" id="UP000198417">
    <property type="component" value="Unassembled WGS sequence"/>
</dbReference>
<gene>
    <name evidence="2" type="ORF">SAMN06265370_101458</name>
</gene>
<evidence type="ECO:0000313" key="2">
    <source>
        <dbReference type="EMBL" id="SNR27991.1"/>
    </source>
</evidence>
<protein>
    <submittedName>
        <fullName evidence="2">Uncharacterized protein</fullName>
    </submittedName>
</protein>
<dbReference type="AlphaFoldDB" id="A0A238V1E9"/>
<keyword evidence="3" id="KW-1185">Reference proteome</keyword>
<dbReference type="EMBL" id="FZNN01000001">
    <property type="protein sequence ID" value="SNR27991.1"/>
    <property type="molecule type" value="Genomic_DNA"/>
</dbReference>
<reference evidence="2 3" key="1">
    <citation type="submission" date="2017-06" db="EMBL/GenBank/DDBJ databases">
        <authorList>
            <person name="Kim H.J."/>
            <person name="Triplett B.A."/>
        </authorList>
    </citation>
    <scope>NUCLEOTIDE SEQUENCE [LARGE SCALE GENOMIC DNA]</scope>
    <source>
        <strain evidence="2 3">DSM 29052</strain>
    </source>
</reference>
<dbReference type="OrthoDB" id="7862519at2"/>
<keyword evidence="1" id="KW-0472">Membrane</keyword>
<name>A0A238V1E9_9RHOB</name>
<accession>A0A238V1E9</accession>
<sequence>MGAGMDDTRILAEVSASPFRRAVGVGMLWFLGGLLIYVALTTPPSVNWQIFLVLMGSCALWLGYVMMRATSLVLQLTEHELRDSAGTVLARVEDIEKIDRGAFALKPSNGFTLILKQPQTRCWRPGLWWRLGRRVAVGGVTPGSQTRLMADLIAALIAGESLI</sequence>